<evidence type="ECO:0000256" key="2">
    <source>
        <dbReference type="SAM" id="SignalP"/>
    </source>
</evidence>
<protein>
    <submittedName>
        <fullName evidence="3">Secreted protein</fullName>
    </submittedName>
</protein>
<evidence type="ECO:0000256" key="1">
    <source>
        <dbReference type="SAM" id="MobiDB-lite"/>
    </source>
</evidence>
<keyword evidence="2" id="KW-0732">Signal</keyword>
<proteinExistence type="predicted"/>
<comment type="caution">
    <text evidence="3">The sequence shown here is derived from an EMBL/GenBank/DDBJ whole genome shotgun (WGS) entry which is preliminary data.</text>
</comment>
<keyword evidence="4" id="KW-1185">Reference proteome</keyword>
<feature type="signal peptide" evidence="2">
    <location>
        <begin position="1"/>
        <end position="17"/>
    </location>
</feature>
<feature type="chain" id="PRO_5002461124" evidence="2">
    <location>
        <begin position="18"/>
        <end position="97"/>
    </location>
</feature>
<dbReference type="AlphaFoldDB" id="A0A0F3GX98"/>
<gene>
    <name evidence="3" type="ORF">MBAV_001285</name>
</gene>
<feature type="compositionally biased region" description="Basic and acidic residues" evidence="1">
    <location>
        <begin position="88"/>
        <end position="97"/>
    </location>
</feature>
<dbReference type="EMBL" id="LACI01000560">
    <property type="protein sequence ID" value="KJU86521.1"/>
    <property type="molecule type" value="Genomic_DNA"/>
</dbReference>
<name>A0A0F3GX98_9BACT</name>
<evidence type="ECO:0000313" key="3">
    <source>
        <dbReference type="EMBL" id="KJU86521.1"/>
    </source>
</evidence>
<sequence>MRQIGVIVLCLVVTSMATPLRLTVMSATGGDDTQLLTLDVCNMSDPMISANMDMPYVCQSKYAPPAATLYEQHSNVPTHTHSGYLPDLTKDRPPKTS</sequence>
<accession>A0A0F3GX98</accession>
<dbReference type="Proteomes" id="UP000033423">
    <property type="component" value="Unassembled WGS sequence"/>
</dbReference>
<organism evidence="3 4">
    <name type="scientific">Candidatus Magnetobacterium bavaricum</name>
    <dbReference type="NCBI Taxonomy" id="29290"/>
    <lineage>
        <taxon>Bacteria</taxon>
        <taxon>Pseudomonadati</taxon>
        <taxon>Nitrospirota</taxon>
        <taxon>Thermodesulfovibrionia</taxon>
        <taxon>Thermodesulfovibrionales</taxon>
        <taxon>Candidatus Magnetobacteriaceae</taxon>
        <taxon>Candidatus Magnetobacterium</taxon>
    </lineage>
</organism>
<reference evidence="3 4" key="1">
    <citation type="submission" date="2015-02" db="EMBL/GenBank/DDBJ databases">
        <title>Single-cell genomics of uncultivated deep-branching MTB reveals a conserved set of magnetosome genes.</title>
        <authorList>
            <person name="Kolinko S."/>
            <person name="Richter M."/>
            <person name="Glockner F.O."/>
            <person name="Brachmann A."/>
            <person name="Schuler D."/>
        </authorList>
    </citation>
    <scope>NUCLEOTIDE SEQUENCE [LARGE SCALE GENOMIC DNA]</scope>
    <source>
        <strain evidence="3">TM-1</strain>
    </source>
</reference>
<evidence type="ECO:0000313" key="4">
    <source>
        <dbReference type="Proteomes" id="UP000033423"/>
    </source>
</evidence>
<feature type="region of interest" description="Disordered" evidence="1">
    <location>
        <begin position="73"/>
        <end position="97"/>
    </location>
</feature>